<evidence type="ECO:0000256" key="1">
    <source>
        <dbReference type="ARBA" id="ARBA00022801"/>
    </source>
</evidence>
<gene>
    <name evidence="3" type="ORF">SLUN_37745</name>
</gene>
<dbReference type="Proteomes" id="UP000244201">
    <property type="component" value="Chromosome"/>
</dbReference>
<dbReference type="OrthoDB" id="9794725at2"/>
<keyword evidence="4" id="KW-1185">Reference proteome</keyword>
<accession>A0A2R4TD58</accession>
<dbReference type="Gene3D" id="3.40.50.1820">
    <property type="entry name" value="alpha/beta hydrolase"/>
    <property type="match status" value="1"/>
</dbReference>
<dbReference type="PANTHER" id="PTHR48081:SF6">
    <property type="entry name" value="PEPTIDASE S9 PROLYL OLIGOPEPTIDASE CATALYTIC DOMAIN-CONTAINING PROTEIN"/>
    <property type="match status" value="1"/>
</dbReference>
<dbReference type="InterPro" id="IPR050300">
    <property type="entry name" value="GDXG_lipolytic_enzyme"/>
</dbReference>
<dbReference type="AlphaFoldDB" id="A0A2R4TD58"/>
<proteinExistence type="predicted"/>
<evidence type="ECO:0000313" key="4">
    <source>
        <dbReference type="Proteomes" id="UP000244201"/>
    </source>
</evidence>
<dbReference type="PANTHER" id="PTHR48081">
    <property type="entry name" value="AB HYDROLASE SUPERFAMILY PROTEIN C4A8.06C"/>
    <property type="match status" value="1"/>
</dbReference>
<protein>
    <submittedName>
        <fullName evidence="3">Xylan esterase</fullName>
    </submittedName>
</protein>
<keyword evidence="1" id="KW-0378">Hydrolase</keyword>
<sequence>MRSQPEPRRSRRADVGAARAAAIHMIVLPGGAYAAHSAHEAEPIAGWLGGLGISASVFRYPLHARHPEPLLALRAEIRSRREQGAERIGLIGFSAGGHLAGHAALASTADPRESVQFAVLGYAITSMETETYRPSRIILLGEDASLDLRRETSLDKLVTAQSPPFFLWHTAEDVYVPPEHTYRLAGALAAHDVPHTVHVFAHGPHSLGLARGAGDAVAWTTFAASWIAEQIDAPARSTTTSHRWRQGQTP</sequence>
<evidence type="ECO:0000259" key="2">
    <source>
        <dbReference type="Pfam" id="PF00326"/>
    </source>
</evidence>
<name>A0A2R4TD58_9ACTN</name>
<feature type="domain" description="Peptidase S9 prolyl oligopeptidase catalytic" evidence="2">
    <location>
        <begin position="84"/>
        <end position="231"/>
    </location>
</feature>
<dbReference type="Pfam" id="PF00326">
    <property type="entry name" value="Peptidase_S9"/>
    <property type="match status" value="1"/>
</dbReference>
<dbReference type="InterPro" id="IPR001375">
    <property type="entry name" value="Peptidase_S9_cat"/>
</dbReference>
<dbReference type="EMBL" id="CP026304">
    <property type="protein sequence ID" value="AVZ77060.1"/>
    <property type="molecule type" value="Genomic_DNA"/>
</dbReference>
<evidence type="ECO:0000313" key="3">
    <source>
        <dbReference type="EMBL" id="AVZ77060.1"/>
    </source>
</evidence>
<organism evidence="3 4">
    <name type="scientific">Streptomyces lunaelactis</name>
    <dbReference type="NCBI Taxonomy" id="1535768"/>
    <lineage>
        <taxon>Bacteria</taxon>
        <taxon>Bacillati</taxon>
        <taxon>Actinomycetota</taxon>
        <taxon>Actinomycetes</taxon>
        <taxon>Kitasatosporales</taxon>
        <taxon>Streptomycetaceae</taxon>
        <taxon>Streptomyces</taxon>
    </lineage>
</organism>
<dbReference type="GO" id="GO:0008236">
    <property type="term" value="F:serine-type peptidase activity"/>
    <property type="evidence" value="ECO:0007669"/>
    <property type="project" value="InterPro"/>
</dbReference>
<reference evidence="3 4" key="1">
    <citation type="submission" date="2018-01" db="EMBL/GenBank/DDBJ databases">
        <title>Complete genome sequence of Streptomyces lunaelactis MM109T, a Ferroverdin A producer isolated from cave moonmilk deposits.</title>
        <authorList>
            <person name="Naome A."/>
            <person name="Martinet L."/>
            <person name="Maciejewska M."/>
            <person name="Anderssen S."/>
            <person name="Adam D."/>
            <person name="Tenconi E."/>
            <person name="Deflandre B."/>
            <person name="Arguelles-Arias A."/>
            <person name="Calusinska M."/>
            <person name="Copieters W."/>
            <person name="Karim L."/>
            <person name="Hanikenne M."/>
            <person name="Baurain D."/>
            <person name="van Wezel G."/>
            <person name="Smargiasso N."/>
            <person name="de Pauw E."/>
            <person name="Delfosse P."/>
            <person name="Rigali S."/>
        </authorList>
    </citation>
    <scope>NUCLEOTIDE SEQUENCE [LARGE SCALE GENOMIC DNA]</scope>
    <source>
        <strain evidence="3 4">MM109</strain>
    </source>
</reference>
<dbReference type="GO" id="GO:0006508">
    <property type="term" value="P:proteolysis"/>
    <property type="evidence" value="ECO:0007669"/>
    <property type="project" value="InterPro"/>
</dbReference>
<dbReference type="InterPro" id="IPR029058">
    <property type="entry name" value="AB_hydrolase_fold"/>
</dbReference>
<dbReference type="SUPFAM" id="SSF53474">
    <property type="entry name" value="alpha/beta-Hydrolases"/>
    <property type="match status" value="1"/>
</dbReference>
<dbReference type="KEGG" id="slk:SLUN_37745"/>